<evidence type="ECO:0000313" key="2">
    <source>
        <dbReference type="Proteomes" id="UP000183180"/>
    </source>
</evidence>
<proteinExistence type="predicted"/>
<reference evidence="1 2" key="1">
    <citation type="submission" date="2016-10" db="EMBL/GenBank/DDBJ databases">
        <authorList>
            <person name="de Groot N.N."/>
        </authorList>
    </citation>
    <scope>NUCLEOTIDE SEQUENCE [LARGE SCALE GENOMIC DNA]</scope>
    <source>
        <strain evidence="1 2">DSM 44215</strain>
    </source>
</reference>
<gene>
    <name evidence="1" type="ORF">SAMN04488548_1343411</name>
</gene>
<name>A0A1H2KM50_9ACTN</name>
<sequence>MLGPYGLRPAVENPIGTRLIDSTPAAMAMS</sequence>
<dbReference type="Proteomes" id="UP000183180">
    <property type="component" value="Unassembled WGS sequence"/>
</dbReference>
<protein>
    <submittedName>
        <fullName evidence="1">Uncharacterized protein</fullName>
    </submittedName>
</protein>
<dbReference type="STRING" id="158898.SAMN04488548_1343411"/>
<evidence type="ECO:0000313" key="1">
    <source>
        <dbReference type="EMBL" id="SDU69652.1"/>
    </source>
</evidence>
<organism evidence="1 2">
    <name type="scientific">Gordonia westfalica</name>
    <dbReference type="NCBI Taxonomy" id="158898"/>
    <lineage>
        <taxon>Bacteria</taxon>
        <taxon>Bacillati</taxon>
        <taxon>Actinomycetota</taxon>
        <taxon>Actinomycetes</taxon>
        <taxon>Mycobacteriales</taxon>
        <taxon>Gordoniaceae</taxon>
        <taxon>Gordonia</taxon>
    </lineage>
</organism>
<dbReference type="EMBL" id="FNLM01000034">
    <property type="protein sequence ID" value="SDU69652.1"/>
    <property type="molecule type" value="Genomic_DNA"/>
</dbReference>
<accession>A0A1H2KM50</accession>
<dbReference type="AlphaFoldDB" id="A0A1H2KM50"/>